<evidence type="ECO:0000313" key="1">
    <source>
        <dbReference type="EMBL" id="RYR11803.1"/>
    </source>
</evidence>
<proteinExistence type="predicted"/>
<evidence type="ECO:0000313" key="2">
    <source>
        <dbReference type="Proteomes" id="UP000289738"/>
    </source>
</evidence>
<gene>
    <name evidence="1" type="ORF">Ahy_B04g069318</name>
</gene>
<comment type="caution">
    <text evidence="1">The sequence shown here is derived from an EMBL/GenBank/DDBJ whole genome shotgun (WGS) entry which is preliminary data.</text>
</comment>
<organism evidence="1 2">
    <name type="scientific">Arachis hypogaea</name>
    <name type="common">Peanut</name>
    <dbReference type="NCBI Taxonomy" id="3818"/>
    <lineage>
        <taxon>Eukaryota</taxon>
        <taxon>Viridiplantae</taxon>
        <taxon>Streptophyta</taxon>
        <taxon>Embryophyta</taxon>
        <taxon>Tracheophyta</taxon>
        <taxon>Spermatophyta</taxon>
        <taxon>Magnoliopsida</taxon>
        <taxon>eudicotyledons</taxon>
        <taxon>Gunneridae</taxon>
        <taxon>Pentapetalae</taxon>
        <taxon>rosids</taxon>
        <taxon>fabids</taxon>
        <taxon>Fabales</taxon>
        <taxon>Fabaceae</taxon>
        <taxon>Papilionoideae</taxon>
        <taxon>50 kb inversion clade</taxon>
        <taxon>dalbergioids sensu lato</taxon>
        <taxon>Dalbergieae</taxon>
        <taxon>Pterocarpus clade</taxon>
        <taxon>Arachis</taxon>
    </lineage>
</organism>
<dbReference type="AlphaFoldDB" id="A0A444ZC86"/>
<protein>
    <submittedName>
        <fullName evidence="1">Uncharacterized protein</fullName>
    </submittedName>
</protein>
<name>A0A444ZC86_ARAHY</name>
<accession>A0A444ZC86</accession>
<reference evidence="1 2" key="1">
    <citation type="submission" date="2019-01" db="EMBL/GenBank/DDBJ databases">
        <title>Sequencing of cultivated peanut Arachis hypogaea provides insights into genome evolution and oil improvement.</title>
        <authorList>
            <person name="Chen X."/>
        </authorList>
    </citation>
    <scope>NUCLEOTIDE SEQUENCE [LARGE SCALE GENOMIC DNA]</scope>
    <source>
        <strain evidence="2">cv. Fuhuasheng</strain>
        <tissue evidence="1">Leaves</tissue>
    </source>
</reference>
<dbReference type="EMBL" id="SDMP01000014">
    <property type="protein sequence ID" value="RYR11803.1"/>
    <property type="molecule type" value="Genomic_DNA"/>
</dbReference>
<dbReference type="Proteomes" id="UP000289738">
    <property type="component" value="Chromosome B04"/>
</dbReference>
<keyword evidence="2" id="KW-1185">Reference proteome</keyword>
<sequence length="108" mass="11600">MDGHASNTCNVGPFKCYASCCCISLMTIIKCIFEVLSPLLGFEPVLAQLRPSTVGILVRLIQRCIRVQIPAADVSILKVTIMSASSNNSRAAHGSDNIYISAFLGHES</sequence>